<evidence type="ECO:0000256" key="4">
    <source>
        <dbReference type="ARBA" id="ARBA00022553"/>
    </source>
</evidence>
<protein>
    <recommendedName>
        <fullName evidence="19">Receptor-like serine/threonine-protein kinase</fullName>
        <ecNumber evidence="19">2.7.11.1</ecNumber>
    </recommendedName>
</protein>
<evidence type="ECO:0000256" key="6">
    <source>
        <dbReference type="ARBA" id="ARBA00022692"/>
    </source>
</evidence>
<evidence type="ECO:0000256" key="14">
    <source>
        <dbReference type="ARBA" id="ARBA00023157"/>
    </source>
</evidence>
<evidence type="ECO:0000259" key="24">
    <source>
        <dbReference type="PROSITE" id="PS50927"/>
    </source>
</evidence>
<name>A0A061F7T9_THECC</name>
<dbReference type="PANTHER" id="PTHR47976:SF30">
    <property type="entry name" value="RECEPTOR-LIKE SERINE_THREONINE-PROTEIN KINASE"/>
    <property type="match status" value="1"/>
</dbReference>
<comment type="subcellular location">
    <subcellularLocation>
        <location evidence="1">Membrane</location>
        <topology evidence="1">Single-pass type I membrane protein</topology>
    </subcellularLocation>
</comment>
<feature type="domain" description="Bulb-type lectin" evidence="24">
    <location>
        <begin position="47"/>
        <end position="174"/>
    </location>
</feature>
<accession>A0A061F7T9</accession>
<evidence type="ECO:0000256" key="8">
    <source>
        <dbReference type="ARBA" id="ARBA00022734"/>
    </source>
</evidence>
<keyword evidence="12 21" id="KW-1133">Transmembrane helix</keyword>
<dbReference type="GO" id="GO:0004674">
    <property type="term" value="F:protein serine/threonine kinase activity"/>
    <property type="evidence" value="ECO:0000318"/>
    <property type="project" value="GO_Central"/>
</dbReference>
<dbReference type="PIRSF" id="PIRSF000641">
    <property type="entry name" value="SRK"/>
    <property type="match status" value="1"/>
</dbReference>
<evidence type="ECO:0000259" key="23">
    <source>
        <dbReference type="PROSITE" id="PS50011"/>
    </source>
</evidence>
<feature type="domain" description="Apple" evidence="25">
    <location>
        <begin position="350"/>
        <end position="436"/>
    </location>
</feature>
<dbReference type="EMBL" id="CM001885">
    <property type="protein sequence ID" value="EOY13425.1"/>
    <property type="molecule type" value="Genomic_DNA"/>
</dbReference>
<evidence type="ECO:0000256" key="5">
    <source>
        <dbReference type="ARBA" id="ARBA00022679"/>
    </source>
</evidence>
<organism evidence="26 27">
    <name type="scientific">Theobroma cacao</name>
    <name type="common">Cacao</name>
    <name type="synonym">Cocoa</name>
    <dbReference type="NCBI Taxonomy" id="3641"/>
    <lineage>
        <taxon>Eukaryota</taxon>
        <taxon>Viridiplantae</taxon>
        <taxon>Streptophyta</taxon>
        <taxon>Embryophyta</taxon>
        <taxon>Tracheophyta</taxon>
        <taxon>Spermatophyta</taxon>
        <taxon>Magnoliopsida</taxon>
        <taxon>eudicotyledons</taxon>
        <taxon>Gunneridae</taxon>
        <taxon>Pentapetalae</taxon>
        <taxon>rosids</taxon>
        <taxon>malvids</taxon>
        <taxon>Malvales</taxon>
        <taxon>Malvaceae</taxon>
        <taxon>Byttnerioideae</taxon>
        <taxon>Theobroma</taxon>
    </lineage>
</organism>
<dbReference type="InterPro" id="IPR011009">
    <property type="entry name" value="Kinase-like_dom_sf"/>
</dbReference>
<dbReference type="AlphaFoldDB" id="A0A061F7T9"/>
<keyword evidence="2 19" id="KW-0723">Serine/threonine-protein kinase</keyword>
<sequence length="823" mass="92629">MACLKWMVQYFFLIFCSTLNSVISQRFPSTRPPGIWKNNPSNRSWNFNDGTQVRPILAQYSYGRPNFGFGFFKNGSTNAFYLVVIKFRAGATLATSEYDPPPILVWFANRNDPVGENATLELTASGNMVLKESDGSRVWSTNTISKYSTSISLNGKGDLRLENSVQGFLWHSFANPTDAWLVGQHFRLPKQLSSGVSSTNFSIGMFHLAIGDGGLQAFFASDPPQMYRAMFPFQRDYLLYNFSCGFLNYTDGHVYYGSERGDFQYIRLESNGHLNVYLLVDGYKETLMANLLEDKQLGDCIFPTVCGRYGICSDGRCTCPGPSRENVSYFRPLDATHPSSGCAEINPPSCLDTKLHTFQELGNVTYFSFEPQLYHTDIDRCKKECLSDCHCKAAFFKYEVNMSDGNCSLLTELFSLMAVGKSASTDNNFAFIKVQSPSDRKKSFLVLTLASSLSSLLIFTVLFIGSYYRYAKWRNKFFFGRQREENFTDESSLDVSTVLKKYSFEDMISATKNFNLMLGKGGFGTVSQGTLENGEKVAVKQLGSNVRQGKKEFVAEVKTVGSIHHFNLVRLMGYCAERFNRLLVYEYMCNGSLDKWIFDQSKAQALTWEIRQKIIVGIAKGLEYLHHYCNKNIIHFDIKPQNILLDKDFNAKISDFGLARLFDKNQSHVSSLPRGTPGYIAPELIRGHDITAKIDVYSLGVVILEIICGRRNSDSPGDYLIDIVKMKVEQDRLADLVDDCNNDLQVHKEEAVKVMQIAISCLQTNLYRRPTALKVVKFLEGSMDIQPISDYSFLTIIHGGAPVAIVDRIDSSLPMASILSGPR</sequence>
<dbReference type="GO" id="GO:0005886">
    <property type="term" value="C:plasma membrane"/>
    <property type="evidence" value="ECO:0000318"/>
    <property type="project" value="GO_Central"/>
</dbReference>
<dbReference type="Proteomes" id="UP000026915">
    <property type="component" value="Chromosome 7"/>
</dbReference>
<dbReference type="PROSITE" id="PS50948">
    <property type="entry name" value="PAN"/>
    <property type="match status" value="1"/>
</dbReference>
<feature type="signal peptide" evidence="22">
    <location>
        <begin position="1"/>
        <end position="24"/>
    </location>
</feature>
<keyword evidence="8" id="KW-0430">Lectin</keyword>
<dbReference type="Pfam" id="PF01453">
    <property type="entry name" value="B_lectin"/>
    <property type="match status" value="1"/>
</dbReference>
<dbReference type="Gene3D" id="3.30.200.20">
    <property type="entry name" value="Phosphorylase Kinase, domain 1"/>
    <property type="match status" value="1"/>
</dbReference>
<dbReference type="PANTHER" id="PTHR47976">
    <property type="entry name" value="G-TYPE LECTIN S-RECEPTOR-LIKE SERINE/THREONINE-PROTEIN KINASE SD2-5"/>
    <property type="match status" value="1"/>
</dbReference>
<dbReference type="OMA" id="WCANRER"/>
<evidence type="ECO:0000256" key="21">
    <source>
        <dbReference type="SAM" id="Phobius"/>
    </source>
</evidence>
<dbReference type="Gramene" id="EOY13425">
    <property type="protein sequence ID" value="EOY13425"/>
    <property type="gene ID" value="TCM_032000"/>
</dbReference>
<evidence type="ECO:0000256" key="16">
    <source>
        <dbReference type="ARBA" id="ARBA00023180"/>
    </source>
</evidence>
<evidence type="ECO:0000256" key="10">
    <source>
        <dbReference type="ARBA" id="ARBA00022777"/>
    </source>
</evidence>
<evidence type="ECO:0000256" key="9">
    <source>
        <dbReference type="ARBA" id="ARBA00022741"/>
    </source>
</evidence>
<dbReference type="InterPro" id="IPR001480">
    <property type="entry name" value="Bulb-type_lectin_dom"/>
</dbReference>
<feature type="chain" id="PRO_5001597737" description="Receptor-like serine/threonine-protein kinase" evidence="22">
    <location>
        <begin position="25"/>
        <end position="823"/>
    </location>
</feature>
<gene>
    <name evidence="26" type="ORF">TCM_032000</name>
</gene>
<dbReference type="PROSITE" id="PS50011">
    <property type="entry name" value="PROTEIN_KINASE_DOM"/>
    <property type="match status" value="1"/>
</dbReference>
<evidence type="ECO:0000256" key="3">
    <source>
        <dbReference type="ARBA" id="ARBA00022536"/>
    </source>
</evidence>
<evidence type="ECO:0000256" key="18">
    <source>
        <dbReference type="ARBA" id="ARBA00048679"/>
    </source>
</evidence>
<dbReference type="eggNOG" id="ENOG502QUNW">
    <property type="taxonomic scope" value="Eukaryota"/>
</dbReference>
<comment type="similarity">
    <text evidence="19">Belongs to the protein kinase superfamily. Ser/Thr protein kinase family.</text>
</comment>
<dbReference type="FunFam" id="1.10.510.10:FF:000248">
    <property type="entry name" value="S-receptor-like kinase 5"/>
    <property type="match status" value="1"/>
</dbReference>
<dbReference type="SMART" id="SM00220">
    <property type="entry name" value="S_TKc"/>
    <property type="match status" value="1"/>
</dbReference>
<keyword evidence="27" id="KW-1185">Reference proteome</keyword>
<evidence type="ECO:0000256" key="15">
    <source>
        <dbReference type="ARBA" id="ARBA00023170"/>
    </source>
</evidence>
<dbReference type="PROSITE" id="PS50927">
    <property type="entry name" value="BULB_LECTIN"/>
    <property type="match status" value="1"/>
</dbReference>
<dbReference type="GO" id="GO:0006955">
    <property type="term" value="P:immune response"/>
    <property type="evidence" value="ECO:0000318"/>
    <property type="project" value="GO_Central"/>
</dbReference>
<dbReference type="Gene3D" id="2.90.10.30">
    <property type="match status" value="1"/>
</dbReference>
<dbReference type="InterPro" id="IPR024171">
    <property type="entry name" value="SRK-like_kinase"/>
</dbReference>
<dbReference type="InterPro" id="IPR017441">
    <property type="entry name" value="Protein_kinase_ATP_BS"/>
</dbReference>
<evidence type="ECO:0000256" key="19">
    <source>
        <dbReference type="PIRNR" id="PIRNR000641"/>
    </source>
</evidence>
<evidence type="ECO:0000256" key="17">
    <source>
        <dbReference type="ARBA" id="ARBA00047899"/>
    </source>
</evidence>
<dbReference type="GO" id="GO:0106310">
    <property type="term" value="F:protein serine kinase activity"/>
    <property type="evidence" value="ECO:0007669"/>
    <property type="project" value="RHEA"/>
</dbReference>
<feature type="transmembrane region" description="Helical" evidence="21">
    <location>
        <begin position="444"/>
        <end position="468"/>
    </location>
</feature>
<keyword evidence="14" id="KW-1015">Disulfide bond</keyword>
<keyword evidence="6 21" id="KW-0812">Transmembrane</keyword>
<dbReference type="InterPro" id="IPR003609">
    <property type="entry name" value="Pan_app"/>
</dbReference>
<dbReference type="FunFam" id="3.30.200.20:FF:000178">
    <property type="entry name" value="serine/threonine-protein kinase PBS1-like"/>
    <property type="match status" value="1"/>
</dbReference>
<dbReference type="PROSITE" id="PS00107">
    <property type="entry name" value="PROTEIN_KINASE_ATP"/>
    <property type="match status" value="1"/>
</dbReference>
<evidence type="ECO:0000256" key="2">
    <source>
        <dbReference type="ARBA" id="ARBA00022527"/>
    </source>
</evidence>
<dbReference type="InterPro" id="IPR051343">
    <property type="entry name" value="G-type_lectin_kinases/EP1-like"/>
</dbReference>
<evidence type="ECO:0000256" key="22">
    <source>
        <dbReference type="SAM" id="SignalP"/>
    </source>
</evidence>
<keyword evidence="4" id="KW-0597">Phosphoprotein</keyword>
<keyword evidence="10 19" id="KW-0418">Kinase</keyword>
<comment type="catalytic activity">
    <reaction evidence="17 19">
        <text>L-threonyl-[protein] + ATP = O-phospho-L-threonyl-[protein] + ADP + H(+)</text>
        <dbReference type="Rhea" id="RHEA:46608"/>
        <dbReference type="Rhea" id="RHEA-COMP:11060"/>
        <dbReference type="Rhea" id="RHEA-COMP:11605"/>
        <dbReference type="ChEBI" id="CHEBI:15378"/>
        <dbReference type="ChEBI" id="CHEBI:30013"/>
        <dbReference type="ChEBI" id="CHEBI:30616"/>
        <dbReference type="ChEBI" id="CHEBI:61977"/>
        <dbReference type="ChEBI" id="CHEBI:456216"/>
        <dbReference type="EC" id="2.7.11.1"/>
    </reaction>
</comment>
<evidence type="ECO:0000313" key="27">
    <source>
        <dbReference type="Proteomes" id="UP000026915"/>
    </source>
</evidence>
<feature type="binding site" evidence="20">
    <location>
        <position position="540"/>
    </location>
    <ligand>
        <name>ATP</name>
        <dbReference type="ChEBI" id="CHEBI:30616"/>
    </ligand>
</feature>
<dbReference type="PROSITE" id="PS00108">
    <property type="entry name" value="PROTEIN_KINASE_ST"/>
    <property type="match status" value="1"/>
</dbReference>
<keyword evidence="9 19" id="KW-0547">Nucleotide-binding</keyword>
<dbReference type="SUPFAM" id="SSF51110">
    <property type="entry name" value="alpha-D-mannose-specific plant lectins"/>
    <property type="match status" value="1"/>
</dbReference>
<dbReference type="InParanoid" id="A0A061F7T9"/>
<evidence type="ECO:0000256" key="13">
    <source>
        <dbReference type="ARBA" id="ARBA00023136"/>
    </source>
</evidence>
<keyword evidence="15" id="KW-0675">Receptor</keyword>
<dbReference type="CDD" id="cd14066">
    <property type="entry name" value="STKc_IRAK"/>
    <property type="match status" value="1"/>
</dbReference>
<keyword evidence="3" id="KW-0245">EGF-like domain</keyword>
<keyword evidence="7 22" id="KW-0732">Signal</keyword>
<reference evidence="26 27" key="1">
    <citation type="journal article" date="2013" name="Genome Biol.">
        <title>The genome sequence of the most widely cultivated cacao type and its use to identify candidate genes regulating pod color.</title>
        <authorList>
            <person name="Motamayor J.C."/>
            <person name="Mockaitis K."/>
            <person name="Schmutz J."/>
            <person name="Haiminen N."/>
            <person name="Iii D.L."/>
            <person name="Cornejo O."/>
            <person name="Findley S.D."/>
            <person name="Zheng P."/>
            <person name="Utro F."/>
            <person name="Royaert S."/>
            <person name="Saski C."/>
            <person name="Jenkins J."/>
            <person name="Podicheti R."/>
            <person name="Zhao M."/>
            <person name="Scheffler B.E."/>
            <person name="Stack J.C."/>
            <person name="Feltus F.A."/>
            <person name="Mustiga G.M."/>
            <person name="Amores F."/>
            <person name="Phillips W."/>
            <person name="Marelli J.P."/>
            <person name="May G.D."/>
            <person name="Shapiro H."/>
            <person name="Ma J."/>
            <person name="Bustamante C.D."/>
            <person name="Schnell R.J."/>
            <person name="Main D."/>
            <person name="Gilbert D."/>
            <person name="Parida L."/>
            <person name="Kuhn D.N."/>
        </authorList>
    </citation>
    <scope>NUCLEOTIDE SEQUENCE [LARGE SCALE GENOMIC DNA]</scope>
    <source>
        <strain evidence="27">cv. Matina 1-6</strain>
    </source>
</reference>
<keyword evidence="13 21" id="KW-0472">Membrane</keyword>
<dbReference type="InterPro" id="IPR036426">
    <property type="entry name" value="Bulb-type_lectin_dom_sf"/>
</dbReference>
<evidence type="ECO:0000256" key="20">
    <source>
        <dbReference type="PROSITE-ProRule" id="PRU10141"/>
    </source>
</evidence>
<dbReference type="InterPro" id="IPR000719">
    <property type="entry name" value="Prot_kinase_dom"/>
</dbReference>
<dbReference type="SUPFAM" id="SSF56112">
    <property type="entry name" value="Protein kinase-like (PK-like)"/>
    <property type="match status" value="1"/>
</dbReference>
<dbReference type="SMART" id="SM00108">
    <property type="entry name" value="B_lectin"/>
    <property type="match status" value="1"/>
</dbReference>
<feature type="domain" description="Protein kinase" evidence="23">
    <location>
        <begin position="512"/>
        <end position="794"/>
    </location>
</feature>
<dbReference type="GO" id="GO:0030246">
    <property type="term" value="F:carbohydrate binding"/>
    <property type="evidence" value="ECO:0007669"/>
    <property type="project" value="UniProtKB-KW"/>
</dbReference>
<evidence type="ECO:0000256" key="1">
    <source>
        <dbReference type="ARBA" id="ARBA00004479"/>
    </source>
</evidence>
<evidence type="ECO:0000259" key="25">
    <source>
        <dbReference type="PROSITE" id="PS50948"/>
    </source>
</evidence>
<evidence type="ECO:0000313" key="26">
    <source>
        <dbReference type="EMBL" id="EOY13425.1"/>
    </source>
</evidence>
<proteinExistence type="inferred from homology"/>
<comment type="catalytic activity">
    <reaction evidence="18 19">
        <text>L-seryl-[protein] + ATP = O-phospho-L-seryl-[protein] + ADP + H(+)</text>
        <dbReference type="Rhea" id="RHEA:17989"/>
        <dbReference type="Rhea" id="RHEA-COMP:9863"/>
        <dbReference type="Rhea" id="RHEA-COMP:11604"/>
        <dbReference type="ChEBI" id="CHEBI:15378"/>
        <dbReference type="ChEBI" id="CHEBI:29999"/>
        <dbReference type="ChEBI" id="CHEBI:30616"/>
        <dbReference type="ChEBI" id="CHEBI:83421"/>
        <dbReference type="ChEBI" id="CHEBI:456216"/>
        <dbReference type="EC" id="2.7.11.1"/>
    </reaction>
</comment>
<keyword evidence="11 19" id="KW-0067">ATP-binding</keyword>
<keyword evidence="5 19" id="KW-0808">Transferase</keyword>
<evidence type="ECO:0000256" key="11">
    <source>
        <dbReference type="ARBA" id="ARBA00022840"/>
    </source>
</evidence>
<dbReference type="Gene3D" id="1.10.510.10">
    <property type="entry name" value="Transferase(Phosphotransferase) domain 1"/>
    <property type="match status" value="1"/>
</dbReference>
<dbReference type="EC" id="2.7.11.1" evidence="19"/>
<dbReference type="GO" id="GO:0005524">
    <property type="term" value="F:ATP binding"/>
    <property type="evidence" value="ECO:0007669"/>
    <property type="project" value="UniProtKB-UniRule"/>
</dbReference>
<dbReference type="InterPro" id="IPR008271">
    <property type="entry name" value="Ser/Thr_kinase_AS"/>
</dbReference>
<dbReference type="HOGENOM" id="CLU_000288_116_2_1"/>
<dbReference type="GO" id="GO:0007165">
    <property type="term" value="P:signal transduction"/>
    <property type="evidence" value="ECO:0000318"/>
    <property type="project" value="GO_Central"/>
</dbReference>
<evidence type="ECO:0000256" key="7">
    <source>
        <dbReference type="ARBA" id="ARBA00022729"/>
    </source>
</evidence>
<dbReference type="Pfam" id="PF00069">
    <property type="entry name" value="Pkinase"/>
    <property type="match status" value="1"/>
</dbReference>
<keyword evidence="16" id="KW-0325">Glycoprotein</keyword>
<evidence type="ECO:0000256" key="12">
    <source>
        <dbReference type="ARBA" id="ARBA00022989"/>
    </source>
</evidence>